<dbReference type="GeneID" id="25287389"/>
<dbReference type="OrthoDB" id="193478at2759"/>
<name>A0A072NX14_9EURO</name>
<keyword evidence="1" id="KW-0472">Membrane</keyword>
<evidence type="ECO:0000256" key="1">
    <source>
        <dbReference type="SAM" id="Phobius"/>
    </source>
</evidence>
<gene>
    <name evidence="2" type="ORF">A1O9_12495</name>
</gene>
<evidence type="ECO:0000313" key="2">
    <source>
        <dbReference type="EMBL" id="KEF51578.1"/>
    </source>
</evidence>
<keyword evidence="1" id="KW-0812">Transmembrane</keyword>
<accession>A0A072NX14</accession>
<keyword evidence="1" id="KW-1133">Transmembrane helix</keyword>
<dbReference type="RefSeq" id="XP_013254168.1">
    <property type="nucleotide sequence ID" value="XM_013398714.1"/>
</dbReference>
<comment type="caution">
    <text evidence="2">The sequence shown here is derived from an EMBL/GenBank/DDBJ whole genome shotgun (WGS) entry which is preliminary data.</text>
</comment>
<proteinExistence type="predicted"/>
<keyword evidence="3" id="KW-1185">Reference proteome</keyword>
<dbReference type="EMBL" id="AMGV01000023">
    <property type="protein sequence ID" value="KEF51578.1"/>
    <property type="molecule type" value="Genomic_DNA"/>
</dbReference>
<evidence type="ECO:0000313" key="3">
    <source>
        <dbReference type="Proteomes" id="UP000027920"/>
    </source>
</evidence>
<dbReference type="VEuPathDB" id="FungiDB:A1O9_12495"/>
<organism evidence="2 3">
    <name type="scientific">Exophiala aquamarina CBS 119918</name>
    <dbReference type="NCBI Taxonomy" id="1182545"/>
    <lineage>
        <taxon>Eukaryota</taxon>
        <taxon>Fungi</taxon>
        <taxon>Dikarya</taxon>
        <taxon>Ascomycota</taxon>
        <taxon>Pezizomycotina</taxon>
        <taxon>Eurotiomycetes</taxon>
        <taxon>Chaetothyriomycetidae</taxon>
        <taxon>Chaetothyriales</taxon>
        <taxon>Herpotrichiellaceae</taxon>
        <taxon>Exophiala</taxon>
    </lineage>
</organism>
<feature type="transmembrane region" description="Helical" evidence="1">
    <location>
        <begin position="28"/>
        <end position="46"/>
    </location>
</feature>
<dbReference type="Proteomes" id="UP000027920">
    <property type="component" value="Unassembled WGS sequence"/>
</dbReference>
<dbReference type="HOGENOM" id="CLU_1865116_0_0_1"/>
<reference evidence="2 3" key="1">
    <citation type="submission" date="2013-03" db="EMBL/GenBank/DDBJ databases">
        <title>The Genome Sequence of Exophiala aquamarina CBS 119918.</title>
        <authorList>
            <consortium name="The Broad Institute Genomics Platform"/>
            <person name="Cuomo C."/>
            <person name="de Hoog S."/>
            <person name="Gorbushina A."/>
            <person name="Walker B."/>
            <person name="Young S.K."/>
            <person name="Zeng Q."/>
            <person name="Gargeya S."/>
            <person name="Fitzgerald M."/>
            <person name="Haas B."/>
            <person name="Abouelleil A."/>
            <person name="Allen A.W."/>
            <person name="Alvarado L."/>
            <person name="Arachchi H.M."/>
            <person name="Berlin A.M."/>
            <person name="Chapman S.B."/>
            <person name="Gainer-Dewar J."/>
            <person name="Goldberg J."/>
            <person name="Griggs A."/>
            <person name="Gujja S."/>
            <person name="Hansen M."/>
            <person name="Howarth C."/>
            <person name="Imamovic A."/>
            <person name="Ireland A."/>
            <person name="Larimer J."/>
            <person name="McCowan C."/>
            <person name="Murphy C."/>
            <person name="Pearson M."/>
            <person name="Poon T.W."/>
            <person name="Priest M."/>
            <person name="Roberts A."/>
            <person name="Saif S."/>
            <person name="Shea T."/>
            <person name="Sisk P."/>
            <person name="Sykes S."/>
            <person name="Wortman J."/>
            <person name="Nusbaum C."/>
            <person name="Birren B."/>
        </authorList>
    </citation>
    <scope>NUCLEOTIDE SEQUENCE [LARGE SCALE GENOMIC DNA]</scope>
    <source>
        <strain evidence="2 3">CBS 119918</strain>
    </source>
</reference>
<dbReference type="STRING" id="1182545.A0A072NX14"/>
<sequence>MLNPDRASANVFVGPVRRVYNLVGFSKSYNFVFFIFAGPLMDFTLARFQYLDYYGILCISPGIGECYFYTKGIEEVGLLMHLSTILPESSLVCFQFVPTIRHKILLFHQINGYLIHSLSLVSTLGLLWRPGMHLEAN</sequence>
<protein>
    <submittedName>
        <fullName evidence="2">Uncharacterized protein</fullName>
    </submittedName>
</protein>
<dbReference type="AlphaFoldDB" id="A0A072NX14"/>